<keyword evidence="1" id="KW-0678">Repressor</keyword>
<dbReference type="Gene3D" id="3.40.50.2300">
    <property type="match status" value="2"/>
</dbReference>
<keyword evidence="2" id="KW-0805">Transcription regulation</keyword>
<dbReference type="Pfam" id="PF13377">
    <property type="entry name" value="Peripla_BP_3"/>
    <property type="match status" value="1"/>
</dbReference>
<keyword evidence="3" id="KW-0238">DNA-binding</keyword>
<reference evidence="6" key="1">
    <citation type="submission" date="2020-02" db="EMBL/GenBank/DDBJ databases">
        <authorList>
            <person name="Chen W.-M."/>
        </authorList>
    </citation>
    <scope>NUCLEOTIDE SEQUENCE</scope>
    <source>
        <strain evidence="6">NBD-18</strain>
    </source>
</reference>
<dbReference type="PROSITE" id="PS50932">
    <property type="entry name" value="HTH_LACI_2"/>
    <property type="match status" value="1"/>
</dbReference>
<name>A0A6B2QY84_9BURK</name>
<proteinExistence type="predicted"/>
<dbReference type="InterPro" id="IPR000843">
    <property type="entry name" value="HTH_LacI"/>
</dbReference>
<comment type="caution">
    <text evidence="6">The sequence shown here is derived from an EMBL/GenBank/DDBJ whole genome shotgun (WGS) entry which is preliminary data.</text>
</comment>
<evidence type="ECO:0000256" key="2">
    <source>
        <dbReference type="ARBA" id="ARBA00023015"/>
    </source>
</evidence>
<dbReference type="SMART" id="SM00354">
    <property type="entry name" value="HTH_LACI"/>
    <property type="match status" value="1"/>
</dbReference>
<evidence type="ECO:0000256" key="1">
    <source>
        <dbReference type="ARBA" id="ARBA00022491"/>
    </source>
</evidence>
<dbReference type="EMBL" id="JAAGRN010000001">
    <property type="protein sequence ID" value="NDY82089.1"/>
    <property type="molecule type" value="Genomic_DNA"/>
</dbReference>
<dbReference type="Pfam" id="PF00356">
    <property type="entry name" value="LacI"/>
    <property type="match status" value="1"/>
</dbReference>
<dbReference type="GO" id="GO:0003700">
    <property type="term" value="F:DNA-binding transcription factor activity"/>
    <property type="evidence" value="ECO:0007669"/>
    <property type="project" value="TreeGrafter"/>
</dbReference>
<dbReference type="AlphaFoldDB" id="A0A6B2QY84"/>
<gene>
    <name evidence="6" type="ORF">G3I67_02485</name>
</gene>
<evidence type="ECO:0000256" key="4">
    <source>
        <dbReference type="ARBA" id="ARBA00023163"/>
    </source>
</evidence>
<dbReference type="Gene3D" id="1.10.260.40">
    <property type="entry name" value="lambda repressor-like DNA-binding domains"/>
    <property type="match status" value="1"/>
</dbReference>
<dbReference type="GO" id="GO:0000976">
    <property type="term" value="F:transcription cis-regulatory region binding"/>
    <property type="evidence" value="ECO:0007669"/>
    <property type="project" value="TreeGrafter"/>
</dbReference>
<organism evidence="6">
    <name type="scientific">Sheuella amnicola</name>
    <dbReference type="NCBI Taxonomy" id="2707330"/>
    <lineage>
        <taxon>Bacteria</taxon>
        <taxon>Pseudomonadati</taxon>
        <taxon>Pseudomonadota</taxon>
        <taxon>Betaproteobacteria</taxon>
        <taxon>Burkholderiales</taxon>
        <taxon>Alcaligenaceae</taxon>
        <taxon>Sheuella</taxon>
    </lineage>
</organism>
<dbReference type="RefSeq" id="WP_163651362.1">
    <property type="nucleotide sequence ID" value="NZ_JAAGRN010000001.1"/>
</dbReference>
<evidence type="ECO:0000313" key="6">
    <source>
        <dbReference type="EMBL" id="NDY82089.1"/>
    </source>
</evidence>
<dbReference type="PANTHER" id="PTHR30146">
    <property type="entry name" value="LACI-RELATED TRANSCRIPTIONAL REPRESSOR"/>
    <property type="match status" value="1"/>
</dbReference>
<evidence type="ECO:0000256" key="3">
    <source>
        <dbReference type="ARBA" id="ARBA00023125"/>
    </source>
</evidence>
<sequence length="357" mass="38877">MKQKKNSATHASPANQAVTMKHVAKEAGVSLGTVSRVVNKHPSVKPLLRDLVEKAIKKTGWQPNAVAQSMRTASTKVIGCVLPDTSNPLFGSIAKGAEAIIRKNGYAFLVANSGYDTDHEIELLTFMIQRRVDGLLFAPSDETNPNMIKAIENARMPTVLMEREYPNSCDRVVSNQADGLRQAAEHLISLGHKRIALITLQPNILPGRERRKGFEQALKQAGIRIDPVLLRPDNLSADYAFQQMQELISLDDPPTAIIMGGNMMLAGAIRALKLVNKRVPEDVSIIAVGDTDLAELGSPPITTVRWDLEGLGAEAACILLDRIKTKTDPKSTGAKHIVRPTEIVLRKSCAIAKTRGH</sequence>
<keyword evidence="4" id="KW-0804">Transcription</keyword>
<feature type="domain" description="HTH lacI-type" evidence="5">
    <location>
        <begin position="18"/>
        <end position="72"/>
    </location>
</feature>
<dbReference type="SUPFAM" id="SSF47413">
    <property type="entry name" value="lambda repressor-like DNA-binding domains"/>
    <property type="match status" value="1"/>
</dbReference>
<dbReference type="PANTHER" id="PTHR30146:SF148">
    <property type="entry name" value="HTH-TYPE TRANSCRIPTIONAL REPRESSOR PURR-RELATED"/>
    <property type="match status" value="1"/>
</dbReference>
<accession>A0A6B2QY84</accession>
<dbReference type="InterPro" id="IPR028082">
    <property type="entry name" value="Peripla_BP_I"/>
</dbReference>
<dbReference type="InterPro" id="IPR010982">
    <property type="entry name" value="Lambda_DNA-bd_dom_sf"/>
</dbReference>
<dbReference type="SUPFAM" id="SSF53822">
    <property type="entry name" value="Periplasmic binding protein-like I"/>
    <property type="match status" value="1"/>
</dbReference>
<dbReference type="CDD" id="cd01392">
    <property type="entry name" value="HTH_LacI"/>
    <property type="match status" value="1"/>
</dbReference>
<dbReference type="InterPro" id="IPR046335">
    <property type="entry name" value="LacI/GalR-like_sensor"/>
</dbReference>
<dbReference type="CDD" id="cd06281">
    <property type="entry name" value="PBP1_LacI-like"/>
    <property type="match status" value="1"/>
</dbReference>
<evidence type="ECO:0000259" key="5">
    <source>
        <dbReference type="PROSITE" id="PS50932"/>
    </source>
</evidence>
<protein>
    <submittedName>
        <fullName evidence="6">LacI family transcriptional regulator</fullName>
    </submittedName>
</protein>